<reference evidence="3 4" key="1">
    <citation type="submission" date="2021-01" db="EMBL/GenBank/DDBJ databases">
        <title>Genome seq and assembly of Devosia sp. LEGU1.</title>
        <authorList>
            <person name="Chhetri G."/>
        </authorList>
    </citation>
    <scope>NUCLEOTIDE SEQUENCE [LARGE SCALE GENOMIC DNA]</scope>
    <source>
        <strain evidence="3 4">LEGU1</strain>
    </source>
</reference>
<dbReference type="InterPro" id="IPR001387">
    <property type="entry name" value="Cro/C1-type_HTH"/>
</dbReference>
<accession>A0ABX7C7G2</accession>
<evidence type="ECO:0000313" key="4">
    <source>
        <dbReference type="Proteomes" id="UP000595857"/>
    </source>
</evidence>
<feature type="domain" description="HTH cro/C1-type" evidence="2">
    <location>
        <begin position="12"/>
        <end position="41"/>
    </location>
</feature>
<gene>
    <name evidence="3" type="ORF">JI748_03290</name>
</gene>
<dbReference type="SUPFAM" id="SSF47413">
    <property type="entry name" value="lambda repressor-like DNA-binding domains"/>
    <property type="match status" value="1"/>
</dbReference>
<dbReference type="InterPro" id="IPR010982">
    <property type="entry name" value="Lambda_DNA-bd_dom_sf"/>
</dbReference>
<dbReference type="EMBL" id="CP068046">
    <property type="protein sequence ID" value="QQR40056.1"/>
    <property type="molecule type" value="Genomic_DNA"/>
</dbReference>
<dbReference type="SMART" id="SM00530">
    <property type="entry name" value="HTH_XRE"/>
    <property type="match status" value="1"/>
</dbReference>
<dbReference type="Proteomes" id="UP000595857">
    <property type="component" value="Chromosome"/>
</dbReference>
<dbReference type="Pfam" id="PF01381">
    <property type="entry name" value="HTH_3"/>
    <property type="match status" value="1"/>
</dbReference>
<dbReference type="Gene3D" id="1.10.260.40">
    <property type="entry name" value="lambda repressor-like DNA-binding domains"/>
    <property type="match status" value="1"/>
</dbReference>
<dbReference type="RefSeq" id="WP_201635053.1">
    <property type="nucleotide sequence ID" value="NZ_CP068046.1"/>
</dbReference>
<evidence type="ECO:0000256" key="1">
    <source>
        <dbReference type="SAM" id="MobiDB-lite"/>
    </source>
</evidence>
<organism evidence="3 4">
    <name type="scientific">Devosia rhizoryzae</name>
    <dbReference type="NCBI Taxonomy" id="2774137"/>
    <lineage>
        <taxon>Bacteria</taxon>
        <taxon>Pseudomonadati</taxon>
        <taxon>Pseudomonadota</taxon>
        <taxon>Alphaproteobacteria</taxon>
        <taxon>Hyphomicrobiales</taxon>
        <taxon>Devosiaceae</taxon>
        <taxon>Devosia</taxon>
    </lineage>
</organism>
<keyword evidence="4" id="KW-1185">Reference proteome</keyword>
<protein>
    <submittedName>
        <fullName evidence="3">Helix-turn-helix transcriptional regulator</fullName>
    </submittedName>
</protein>
<dbReference type="PROSITE" id="PS50943">
    <property type="entry name" value="HTH_CROC1"/>
    <property type="match status" value="1"/>
</dbReference>
<evidence type="ECO:0000313" key="3">
    <source>
        <dbReference type="EMBL" id="QQR40056.1"/>
    </source>
</evidence>
<name>A0ABX7C7G2_9HYPH</name>
<proteinExistence type="predicted"/>
<feature type="region of interest" description="Disordered" evidence="1">
    <location>
        <begin position="65"/>
        <end position="88"/>
    </location>
</feature>
<dbReference type="CDD" id="cd00093">
    <property type="entry name" value="HTH_XRE"/>
    <property type="match status" value="1"/>
</dbReference>
<evidence type="ECO:0000259" key="2">
    <source>
        <dbReference type="PROSITE" id="PS50943"/>
    </source>
</evidence>
<sequence length="88" mass="9418">MEERRHPSPAQIRAARALLDWSQQQLAARSGIGRRTVAAYEIGGDRVTEASITGMSDALMDAGISFSGPDQPEGVYRQGSGAKDRDGD</sequence>